<dbReference type="InterPro" id="IPR008207">
    <property type="entry name" value="Sig_transdc_His_kin_Hpt_dom"/>
</dbReference>
<evidence type="ECO:0000256" key="2">
    <source>
        <dbReference type="ARBA" id="ARBA00012438"/>
    </source>
</evidence>
<dbReference type="RefSeq" id="WP_129351799.1">
    <property type="nucleotide sequence ID" value="NZ_CP026538.1"/>
</dbReference>
<dbReference type="SUPFAM" id="SSF50341">
    <property type="entry name" value="CheW-like"/>
    <property type="match status" value="1"/>
</dbReference>
<dbReference type="Gene3D" id="3.30.565.10">
    <property type="entry name" value="Histidine kinase-like ATPase, C-terminal domain"/>
    <property type="match status" value="1"/>
</dbReference>
<dbReference type="OrthoDB" id="9803176at2"/>
<dbReference type="Gene3D" id="1.10.287.560">
    <property type="entry name" value="Histidine kinase CheA-like, homodimeric domain"/>
    <property type="match status" value="1"/>
</dbReference>
<evidence type="ECO:0000256" key="1">
    <source>
        <dbReference type="ARBA" id="ARBA00000085"/>
    </source>
</evidence>
<evidence type="ECO:0000256" key="6">
    <source>
        <dbReference type="ARBA" id="ARBA00022679"/>
    </source>
</evidence>
<dbReference type="Pfam" id="PF02895">
    <property type="entry name" value="H-kinase_dim"/>
    <property type="match status" value="1"/>
</dbReference>
<accession>A0A4P6HMV1</accession>
<keyword evidence="8" id="KW-0418">Kinase</keyword>
<dbReference type="GO" id="GO:0006935">
    <property type="term" value="P:chemotaxis"/>
    <property type="evidence" value="ECO:0007669"/>
    <property type="project" value="UniProtKB-KW"/>
</dbReference>
<dbReference type="CDD" id="cd16916">
    <property type="entry name" value="HATPase_CheA-like"/>
    <property type="match status" value="1"/>
</dbReference>
<protein>
    <recommendedName>
        <fullName evidence="3">Chemotaxis protein CheA</fullName>
        <ecNumber evidence="2">2.7.13.3</ecNumber>
    </recommendedName>
</protein>
<keyword evidence="10" id="KW-0902">Two-component regulatory system</keyword>
<feature type="region of interest" description="Disordered" evidence="13">
    <location>
        <begin position="445"/>
        <end position="465"/>
    </location>
</feature>
<dbReference type="SMART" id="SM01231">
    <property type="entry name" value="H-kinase_dim"/>
    <property type="match status" value="1"/>
</dbReference>
<evidence type="ECO:0000256" key="8">
    <source>
        <dbReference type="ARBA" id="ARBA00022777"/>
    </source>
</evidence>
<evidence type="ECO:0000256" key="3">
    <source>
        <dbReference type="ARBA" id="ARBA00021495"/>
    </source>
</evidence>
<dbReference type="SMART" id="SM00387">
    <property type="entry name" value="HATPase_c"/>
    <property type="match status" value="1"/>
</dbReference>
<dbReference type="InterPro" id="IPR004105">
    <property type="entry name" value="CheA-like_dim"/>
</dbReference>
<dbReference type="InterPro" id="IPR037006">
    <property type="entry name" value="CheA-like_homodim_sf"/>
</dbReference>
<proteinExistence type="predicted"/>
<keyword evidence="5 12" id="KW-0597">Phosphoprotein</keyword>
<evidence type="ECO:0000256" key="10">
    <source>
        <dbReference type="ARBA" id="ARBA00023012"/>
    </source>
</evidence>
<dbReference type="GO" id="GO:0000155">
    <property type="term" value="F:phosphorelay sensor kinase activity"/>
    <property type="evidence" value="ECO:0007669"/>
    <property type="project" value="InterPro"/>
</dbReference>
<dbReference type="InterPro" id="IPR036061">
    <property type="entry name" value="CheW-like_dom_sf"/>
</dbReference>
<dbReference type="Proteomes" id="UP000293296">
    <property type="component" value="Chromosome"/>
</dbReference>
<dbReference type="InterPro" id="IPR051315">
    <property type="entry name" value="Bact_Chemotaxis_CheA"/>
</dbReference>
<organism evidence="17 18">
    <name type="scientific">Solidesulfovibrio carbinolicus</name>
    <dbReference type="NCBI Taxonomy" id="296842"/>
    <lineage>
        <taxon>Bacteria</taxon>
        <taxon>Pseudomonadati</taxon>
        <taxon>Thermodesulfobacteriota</taxon>
        <taxon>Desulfovibrionia</taxon>
        <taxon>Desulfovibrionales</taxon>
        <taxon>Desulfovibrionaceae</taxon>
        <taxon>Solidesulfovibrio</taxon>
    </lineage>
</organism>
<dbReference type="InterPro" id="IPR036641">
    <property type="entry name" value="HPT_dom_sf"/>
</dbReference>
<dbReference type="EMBL" id="CP026538">
    <property type="protein sequence ID" value="QAZ67320.1"/>
    <property type="molecule type" value="Genomic_DNA"/>
</dbReference>
<keyword evidence="4" id="KW-0145">Chemotaxis</keyword>
<dbReference type="GO" id="GO:0005524">
    <property type="term" value="F:ATP binding"/>
    <property type="evidence" value="ECO:0007669"/>
    <property type="project" value="UniProtKB-KW"/>
</dbReference>
<evidence type="ECO:0000259" key="14">
    <source>
        <dbReference type="PROSITE" id="PS50109"/>
    </source>
</evidence>
<evidence type="ECO:0000259" key="16">
    <source>
        <dbReference type="PROSITE" id="PS50894"/>
    </source>
</evidence>
<dbReference type="EC" id="2.7.13.3" evidence="2"/>
<dbReference type="Pfam" id="PF01584">
    <property type="entry name" value="CheW"/>
    <property type="match status" value="1"/>
</dbReference>
<dbReference type="InterPro" id="IPR002545">
    <property type="entry name" value="CheW-lke_dom"/>
</dbReference>
<keyword evidence="9" id="KW-0067">ATP-binding</keyword>
<evidence type="ECO:0000256" key="11">
    <source>
        <dbReference type="ARBA" id="ARBA00035100"/>
    </source>
</evidence>
<keyword evidence="18" id="KW-1185">Reference proteome</keyword>
<dbReference type="PROSITE" id="PS50894">
    <property type="entry name" value="HPT"/>
    <property type="match status" value="1"/>
</dbReference>
<dbReference type="GO" id="GO:0005737">
    <property type="term" value="C:cytoplasm"/>
    <property type="evidence" value="ECO:0007669"/>
    <property type="project" value="InterPro"/>
</dbReference>
<dbReference type="CDD" id="cd00088">
    <property type="entry name" value="HPT"/>
    <property type="match status" value="1"/>
</dbReference>
<dbReference type="Gene3D" id="2.30.30.40">
    <property type="entry name" value="SH3 Domains"/>
    <property type="match status" value="1"/>
</dbReference>
<dbReference type="PANTHER" id="PTHR43395">
    <property type="entry name" value="SENSOR HISTIDINE KINASE CHEA"/>
    <property type="match status" value="1"/>
</dbReference>
<dbReference type="SUPFAM" id="SSF55874">
    <property type="entry name" value="ATPase domain of HSP90 chaperone/DNA topoisomerase II/histidine kinase"/>
    <property type="match status" value="1"/>
</dbReference>
<dbReference type="SUPFAM" id="SSF47226">
    <property type="entry name" value="Histidine-containing phosphotransfer domain, HPT domain"/>
    <property type="match status" value="1"/>
</dbReference>
<evidence type="ECO:0000256" key="9">
    <source>
        <dbReference type="ARBA" id="ARBA00022840"/>
    </source>
</evidence>
<feature type="domain" description="CheW-like" evidence="15">
    <location>
        <begin position="571"/>
        <end position="701"/>
    </location>
</feature>
<keyword evidence="6" id="KW-0808">Transferase</keyword>
<evidence type="ECO:0000259" key="15">
    <source>
        <dbReference type="PROSITE" id="PS50851"/>
    </source>
</evidence>
<dbReference type="InterPro" id="IPR036097">
    <property type="entry name" value="HisK_dim/P_sf"/>
</dbReference>
<name>A0A4P6HMV1_9BACT</name>
<dbReference type="PROSITE" id="PS50109">
    <property type="entry name" value="HIS_KIN"/>
    <property type="match status" value="1"/>
</dbReference>
<feature type="domain" description="Histidine kinase" evidence="14">
    <location>
        <begin position="312"/>
        <end position="569"/>
    </location>
</feature>
<dbReference type="Gene3D" id="1.20.120.160">
    <property type="entry name" value="HPT domain"/>
    <property type="match status" value="1"/>
</dbReference>
<evidence type="ECO:0000313" key="18">
    <source>
        <dbReference type="Proteomes" id="UP000293296"/>
    </source>
</evidence>
<dbReference type="KEGG" id="dcb:C3Y92_08815"/>
<sequence length="718" mass="77946">MPDVDPSIALYIEETRELLGELEQGLLELETNPDDTARLDACFRAMHTIKGGGAMFGFEEISRFTHDVETVLDRVRTGDLPVNRELLSLTLAAKDHILTLLEAPRDQQHAHRNASDRLLASFAAYLPGGAATAPDLAGDAGEPPILRPASGEHEYACPALPGPPSIYWVRLRPNPDMLLTGNDPVRLLAELDTMGEMHVLRHGPKPVLDNDDFDPERVYGLFDMLIATPCAVDNLRDVFIFVEGDSEVGIHHLHTGILRAADLDELLAALKGHDDEDLEVAGNRLEAALAAKLALIESAKQKSQTKKGSEPRAAPQAKAPAAAATLRVDAARLDSLVSMVGELVILQSRLRQAAKARDLDAVTEVDEDLERLTDNLRDVALGLRMLPIGSVFSQFTRLTRDLAASLGKDVEFVAHGGETELDKTVIDRIKDPLVHLLRNSLDHGLERPEERQAAGKSPQGRVTLSANHSGGNVVIVIADDGRGIDVAAVRRKAVERGLFAPEAEPSEKELLDCIFAPGFSTAAKVSDVSGRGVGMDVVKKNIEALRGTVELASVLGQGATVTIRLPLTLAIIDGFNVMVGGDSFIVPLANLRGFQERFVEGQVRTVDTIERMGSMAPVVSLRRLFEVPGDQPGYERVVITEAEGETVGFCVDKVIGRQQAVIKSLDDCYRHLKWISGTTINGDGSISLILDVPQLVRFVRGREDSRLQTSEPFRTVPQ</sequence>
<comment type="function">
    <text evidence="11">Involved in the transmission of sensory signals from the chemoreceptors to the flagellar motors. CheA is autophosphorylated; it can transfer its phosphate group to either CheB or CheY.</text>
</comment>
<reference evidence="17 18" key="1">
    <citation type="submission" date="2018-02" db="EMBL/GenBank/DDBJ databases">
        <title>Genome sequence of Desulfovibrio carbinolicus DSM 3852.</title>
        <authorList>
            <person name="Wilbanks E."/>
            <person name="Skennerton C.T."/>
            <person name="Orphan V.J."/>
        </authorList>
    </citation>
    <scope>NUCLEOTIDE SEQUENCE [LARGE SCALE GENOMIC DNA]</scope>
    <source>
        <strain evidence="17 18">DSM 3852</strain>
    </source>
</reference>
<gene>
    <name evidence="17" type="ORF">C3Y92_08815</name>
</gene>
<evidence type="ECO:0000256" key="5">
    <source>
        <dbReference type="ARBA" id="ARBA00022553"/>
    </source>
</evidence>
<evidence type="ECO:0000256" key="4">
    <source>
        <dbReference type="ARBA" id="ARBA00022500"/>
    </source>
</evidence>
<dbReference type="AlphaFoldDB" id="A0A4P6HMV1"/>
<dbReference type="InterPro" id="IPR003594">
    <property type="entry name" value="HATPase_dom"/>
</dbReference>
<keyword evidence="7" id="KW-0547">Nucleotide-binding</keyword>
<dbReference type="Pfam" id="PF02518">
    <property type="entry name" value="HATPase_c"/>
    <property type="match status" value="1"/>
</dbReference>
<evidence type="ECO:0000256" key="12">
    <source>
        <dbReference type="PROSITE-ProRule" id="PRU00110"/>
    </source>
</evidence>
<dbReference type="InterPro" id="IPR036890">
    <property type="entry name" value="HATPase_C_sf"/>
</dbReference>
<dbReference type="InterPro" id="IPR004358">
    <property type="entry name" value="Sig_transdc_His_kin-like_C"/>
</dbReference>
<dbReference type="Pfam" id="PF01627">
    <property type="entry name" value="Hpt"/>
    <property type="match status" value="1"/>
</dbReference>
<feature type="domain" description="HPt" evidence="16">
    <location>
        <begin position="1"/>
        <end position="104"/>
    </location>
</feature>
<feature type="modified residue" description="Phosphohistidine" evidence="12">
    <location>
        <position position="47"/>
    </location>
</feature>
<comment type="catalytic activity">
    <reaction evidence="1">
        <text>ATP + protein L-histidine = ADP + protein N-phospho-L-histidine.</text>
        <dbReference type="EC" id="2.7.13.3"/>
    </reaction>
</comment>
<evidence type="ECO:0000256" key="13">
    <source>
        <dbReference type="SAM" id="MobiDB-lite"/>
    </source>
</evidence>
<dbReference type="PROSITE" id="PS50851">
    <property type="entry name" value="CHEW"/>
    <property type="match status" value="1"/>
</dbReference>
<dbReference type="PANTHER" id="PTHR43395:SF10">
    <property type="entry name" value="CHEMOTAXIS PROTEIN CHEA"/>
    <property type="match status" value="1"/>
</dbReference>
<dbReference type="InterPro" id="IPR005467">
    <property type="entry name" value="His_kinase_dom"/>
</dbReference>
<dbReference type="SUPFAM" id="SSF47384">
    <property type="entry name" value="Homodimeric domain of signal transducing histidine kinase"/>
    <property type="match status" value="1"/>
</dbReference>
<dbReference type="FunFam" id="3.30.565.10:FF:000016">
    <property type="entry name" value="Chemotaxis protein CheA, putative"/>
    <property type="match status" value="1"/>
</dbReference>
<dbReference type="PRINTS" id="PR00344">
    <property type="entry name" value="BCTRLSENSOR"/>
</dbReference>
<dbReference type="SMART" id="SM00073">
    <property type="entry name" value="HPT"/>
    <property type="match status" value="1"/>
</dbReference>
<evidence type="ECO:0000256" key="7">
    <source>
        <dbReference type="ARBA" id="ARBA00022741"/>
    </source>
</evidence>
<dbReference type="SMART" id="SM00260">
    <property type="entry name" value="CheW"/>
    <property type="match status" value="1"/>
</dbReference>
<evidence type="ECO:0000313" key="17">
    <source>
        <dbReference type="EMBL" id="QAZ67320.1"/>
    </source>
</evidence>